<comment type="caution">
    <text evidence="2">The sequence shown here is derived from an EMBL/GenBank/DDBJ whole genome shotgun (WGS) entry which is preliminary data.</text>
</comment>
<keyword evidence="1" id="KW-0812">Transmembrane</keyword>
<accession>A0A2G9Y748</accession>
<name>A0A2G9Y748_9BACT</name>
<evidence type="ECO:0000256" key="1">
    <source>
        <dbReference type="SAM" id="Phobius"/>
    </source>
</evidence>
<proteinExistence type="predicted"/>
<evidence type="ECO:0000313" key="2">
    <source>
        <dbReference type="EMBL" id="PIP15079.1"/>
    </source>
</evidence>
<reference evidence="2 3" key="1">
    <citation type="submission" date="2017-09" db="EMBL/GenBank/DDBJ databases">
        <title>Depth-based differentiation of microbial function through sediment-hosted aquifers and enrichment of novel symbionts in the deep terrestrial subsurface.</title>
        <authorList>
            <person name="Probst A.J."/>
            <person name="Ladd B."/>
            <person name="Jarett J.K."/>
            <person name="Geller-Mcgrath D.E."/>
            <person name="Sieber C.M."/>
            <person name="Emerson J.B."/>
            <person name="Anantharaman K."/>
            <person name="Thomas B.C."/>
            <person name="Malmstrom R."/>
            <person name="Stieglmeier M."/>
            <person name="Klingl A."/>
            <person name="Woyke T."/>
            <person name="Ryan C.M."/>
            <person name="Banfield J.F."/>
        </authorList>
    </citation>
    <scope>NUCLEOTIDE SEQUENCE [LARGE SCALE GENOMIC DNA]</scope>
    <source>
        <strain evidence="2">CG23_combo_of_CG06-09_8_20_14_all_35_49</strain>
    </source>
</reference>
<keyword evidence="1" id="KW-1133">Transmembrane helix</keyword>
<dbReference type="EMBL" id="PCRE01000024">
    <property type="protein sequence ID" value="PIP15079.1"/>
    <property type="molecule type" value="Genomic_DNA"/>
</dbReference>
<protein>
    <submittedName>
        <fullName evidence="2">Uncharacterized protein</fullName>
    </submittedName>
</protein>
<organism evidence="2 3">
    <name type="scientific">Candidatus Roizmanbacteria bacterium CG23_combo_of_CG06-09_8_20_14_all_35_49</name>
    <dbReference type="NCBI Taxonomy" id="1974863"/>
    <lineage>
        <taxon>Bacteria</taxon>
        <taxon>Candidatus Roizmaniibacteriota</taxon>
    </lineage>
</organism>
<dbReference type="InterPro" id="IPR013783">
    <property type="entry name" value="Ig-like_fold"/>
</dbReference>
<keyword evidence="1" id="KW-0472">Membrane</keyword>
<evidence type="ECO:0000313" key="3">
    <source>
        <dbReference type="Proteomes" id="UP000231025"/>
    </source>
</evidence>
<gene>
    <name evidence="2" type="ORF">COX47_01695</name>
</gene>
<dbReference type="Proteomes" id="UP000231025">
    <property type="component" value="Unassembled WGS sequence"/>
</dbReference>
<feature type="transmembrane region" description="Helical" evidence="1">
    <location>
        <begin position="6"/>
        <end position="24"/>
    </location>
</feature>
<sequence>MKKETIVAIIMGLLLGGVVAFFLVTKTSEKELENSKAIAPTTTLNQEKAAVVTGYQTLEMSQPHDEEIVDKESISIAGKAEKDSLIVIQSPIKEVILNISNNSFQTDFPLALGENTIKIVAYPHNQLLRSQEKELRVYYLKNEL</sequence>
<dbReference type="AlphaFoldDB" id="A0A2G9Y748"/>
<dbReference type="Gene3D" id="2.60.40.10">
    <property type="entry name" value="Immunoglobulins"/>
    <property type="match status" value="1"/>
</dbReference>